<evidence type="ECO:0000259" key="2">
    <source>
        <dbReference type="Pfam" id="PF10335"/>
    </source>
</evidence>
<evidence type="ECO:0000313" key="4">
    <source>
        <dbReference type="Proteomes" id="UP000441354"/>
    </source>
</evidence>
<dbReference type="InterPro" id="IPR018821">
    <property type="entry name" value="DUF294_put_nucleoTrafse_sb-bd"/>
</dbReference>
<dbReference type="Pfam" id="PF03445">
    <property type="entry name" value="DUF294"/>
    <property type="match status" value="1"/>
</dbReference>
<dbReference type="Pfam" id="PF10335">
    <property type="entry name" value="DUF294_C"/>
    <property type="match status" value="1"/>
</dbReference>
<dbReference type="Proteomes" id="UP000441354">
    <property type="component" value="Unassembled WGS sequence"/>
</dbReference>
<protein>
    <recommendedName>
        <fullName evidence="5">Signal transduction protein</fullName>
    </recommendedName>
</protein>
<gene>
    <name evidence="3" type="ORF">F7732_00895</name>
</gene>
<comment type="caution">
    <text evidence="3">The sequence shown here is derived from an EMBL/GenBank/DDBJ whole genome shotgun (WGS) entry which is preliminary data.</text>
</comment>
<dbReference type="RefSeq" id="WP_151571840.1">
    <property type="nucleotide sequence ID" value="NZ_WBOT01000001.1"/>
</dbReference>
<name>A0A7V7RPG6_9BACI</name>
<evidence type="ECO:0000259" key="1">
    <source>
        <dbReference type="Pfam" id="PF03445"/>
    </source>
</evidence>
<dbReference type="GO" id="GO:0008773">
    <property type="term" value="F:[protein-PII] uridylyltransferase activity"/>
    <property type="evidence" value="ECO:0007669"/>
    <property type="project" value="InterPro"/>
</dbReference>
<organism evidence="3 4">
    <name type="scientific">Bacillus mesophilum</name>
    <dbReference type="NCBI Taxonomy" id="1071718"/>
    <lineage>
        <taxon>Bacteria</taxon>
        <taxon>Bacillati</taxon>
        <taxon>Bacillota</taxon>
        <taxon>Bacilli</taxon>
        <taxon>Bacillales</taxon>
        <taxon>Bacillaceae</taxon>
        <taxon>Bacillus</taxon>
    </lineage>
</organism>
<sequence length="322" mass="37486">METSFSSYRDIKSWKNNQVNQNLLNTDMLNNFHDHIIENVARLAIKKIGEPPCHFAFFLTGSGGRFEQGIFSDQDHGIIYVEDTKEANIFFLHLGEEISFGLNEVGYPFCEGNVMSSNPLWCKSHQEWEKQLNHWMEEASWADIRNLQIFYDARALIGQNQLVEDLKSFIHEYSQEHPNLIKRVMENVQHFKNTIGPLGQLIVEEKGKYHGCIDLKYSAFIPFVNAIRILAVKEGILESPTEKRMLILLKEKQYASMLKDYYFAYKALLQIRVNRLISVSSYEDAHYLNVTQLSKVEKAELKHILRKAKQLHQYVIALIEKV</sequence>
<dbReference type="OrthoDB" id="9810963at2"/>
<dbReference type="InterPro" id="IPR005105">
    <property type="entry name" value="GlnD_Uridyltrans_N"/>
</dbReference>
<evidence type="ECO:0000313" key="3">
    <source>
        <dbReference type="EMBL" id="KAB2335157.1"/>
    </source>
</evidence>
<evidence type="ECO:0008006" key="5">
    <source>
        <dbReference type="Google" id="ProtNLM"/>
    </source>
</evidence>
<feature type="domain" description="Protein-PII uridylyltransferase N-terminal" evidence="1">
    <location>
        <begin position="27"/>
        <end position="139"/>
    </location>
</feature>
<keyword evidence="4" id="KW-1185">Reference proteome</keyword>
<feature type="domain" description="DUF294" evidence="2">
    <location>
        <begin position="180"/>
        <end position="315"/>
    </location>
</feature>
<dbReference type="CDD" id="cd05401">
    <property type="entry name" value="NT_GlnE_GlnD_like"/>
    <property type="match status" value="1"/>
</dbReference>
<dbReference type="EMBL" id="WBOT01000001">
    <property type="protein sequence ID" value="KAB2335157.1"/>
    <property type="molecule type" value="Genomic_DNA"/>
</dbReference>
<dbReference type="AlphaFoldDB" id="A0A7V7RPG6"/>
<proteinExistence type="predicted"/>
<accession>A0A7V7RPG6</accession>
<reference evidence="3 4" key="1">
    <citation type="journal article" date="2014" name="Arch. Microbiol.">
        <title>Bacillus mesophilum sp. nov., strain IITR-54T, a novel 4-chlorobiphenyl dechlorinating bacterium.</title>
        <authorList>
            <person name="Manickam N."/>
            <person name="Singh N.K."/>
            <person name="Bajaj A."/>
            <person name="Kumar R.M."/>
            <person name="Kaur G."/>
            <person name="Kaur N."/>
            <person name="Bala M."/>
            <person name="Kumar A."/>
            <person name="Mayilraj S."/>
        </authorList>
    </citation>
    <scope>NUCLEOTIDE SEQUENCE [LARGE SCALE GENOMIC DNA]</scope>
    <source>
        <strain evidence="3 4">IITR-54</strain>
    </source>
</reference>